<dbReference type="EMBL" id="JAWDEY010000008">
    <property type="protein sequence ID" value="KAK6590137.1"/>
    <property type="molecule type" value="Genomic_DNA"/>
</dbReference>
<dbReference type="SUPFAM" id="SSF111331">
    <property type="entry name" value="NAD kinase/diacylglycerol kinase-like"/>
    <property type="match status" value="1"/>
</dbReference>
<comment type="similarity">
    <text evidence="1">Belongs to the NAD kinase family.</text>
</comment>
<reference evidence="8 9" key="1">
    <citation type="submission" date="2023-10" db="EMBL/GenBank/DDBJ databases">
        <title>Comparative genomics analysis reveals potential genetic determinants of host preference in Cryptosporidium xiaoi.</title>
        <authorList>
            <person name="Xiao L."/>
            <person name="Li J."/>
        </authorList>
    </citation>
    <scope>NUCLEOTIDE SEQUENCE [LARGE SCALE GENOMIC DNA]</scope>
    <source>
        <strain evidence="8 9">52996</strain>
    </source>
</reference>
<gene>
    <name evidence="8" type="ORF">RS030_172587</name>
</gene>
<keyword evidence="4" id="KW-0418">Kinase</keyword>
<evidence type="ECO:0000256" key="1">
    <source>
        <dbReference type="ARBA" id="ARBA00010995"/>
    </source>
</evidence>
<evidence type="ECO:0000256" key="5">
    <source>
        <dbReference type="ARBA" id="ARBA00022840"/>
    </source>
</evidence>
<dbReference type="PANTHER" id="PTHR20275">
    <property type="entry name" value="NAD KINASE"/>
    <property type="match status" value="1"/>
</dbReference>
<proteinExistence type="inferred from homology"/>
<dbReference type="Proteomes" id="UP001311799">
    <property type="component" value="Unassembled WGS sequence"/>
</dbReference>
<dbReference type="Gene3D" id="3.40.50.10330">
    <property type="entry name" value="Probable inorganic polyphosphate/atp-NAD kinase, domain 1"/>
    <property type="match status" value="1"/>
</dbReference>
<dbReference type="PANTHER" id="PTHR20275:SF0">
    <property type="entry name" value="NAD KINASE"/>
    <property type="match status" value="1"/>
</dbReference>
<dbReference type="InterPro" id="IPR017437">
    <property type="entry name" value="ATP-NAD_kinase_PpnK-typ_C"/>
</dbReference>
<keyword evidence="6" id="KW-0521">NADP</keyword>
<dbReference type="AlphaFoldDB" id="A0AAV9XZP2"/>
<dbReference type="GO" id="GO:0005524">
    <property type="term" value="F:ATP binding"/>
    <property type="evidence" value="ECO:0007669"/>
    <property type="project" value="UniProtKB-KW"/>
</dbReference>
<dbReference type="InterPro" id="IPR017438">
    <property type="entry name" value="ATP-NAD_kinase_N"/>
</dbReference>
<evidence type="ECO:0000313" key="9">
    <source>
        <dbReference type="Proteomes" id="UP001311799"/>
    </source>
</evidence>
<comment type="caution">
    <text evidence="8">The sequence shown here is derived from an EMBL/GenBank/DDBJ whole genome shotgun (WGS) entry which is preliminary data.</text>
</comment>
<name>A0AAV9XZP2_9CRYT</name>
<dbReference type="Pfam" id="PF01513">
    <property type="entry name" value="NAD_kinase"/>
    <property type="match status" value="1"/>
</dbReference>
<accession>A0AAV9XZP2</accession>
<evidence type="ECO:0000256" key="7">
    <source>
        <dbReference type="ARBA" id="ARBA00023027"/>
    </source>
</evidence>
<keyword evidence="3" id="KW-0547">Nucleotide-binding</keyword>
<protein>
    <recommendedName>
        <fullName evidence="10">NAD(+) kinase</fullName>
    </recommendedName>
</protein>
<evidence type="ECO:0000256" key="3">
    <source>
        <dbReference type="ARBA" id="ARBA00022741"/>
    </source>
</evidence>
<keyword evidence="2" id="KW-0808">Transferase</keyword>
<dbReference type="Pfam" id="PF20143">
    <property type="entry name" value="NAD_kinase_C"/>
    <property type="match status" value="1"/>
</dbReference>
<keyword evidence="9" id="KW-1185">Reference proteome</keyword>
<dbReference type="FunFam" id="2.60.200.30:FF:000009">
    <property type="entry name" value="Poly(P)/ATP NAD kinase"/>
    <property type="match status" value="1"/>
</dbReference>
<dbReference type="InterPro" id="IPR016064">
    <property type="entry name" value="NAD/diacylglycerol_kinase_sf"/>
</dbReference>
<keyword evidence="5" id="KW-0067">ATP-binding</keyword>
<dbReference type="HAMAP" id="MF_00361">
    <property type="entry name" value="NAD_kinase"/>
    <property type="match status" value="1"/>
</dbReference>
<organism evidence="8 9">
    <name type="scientific">Cryptosporidium xiaoi</name>
    <dbReference type="NCBI Taxonomy" id="659607"/>
    <lineage>
        <taxon>Eukaryota</taxon>
        <taxon>Sar</taxon>
        <taxon>Alveolata</taxon>
        <taxon>Apicomplexa</taxon>
        <taxon>Conoidasida</taxon>
        <taxon>Coccidia</taxon>
        <taxon>Eucoccidiorida</taxon>
        <taxon>Eimeriorina</taxon>
        <taxon>Cryptosporidiidae</taxon>
        <taxon>Cryptosporidium</taxon>
    </lineage>
</organism>
<dbReference type="GO" id="GO:0006741">
    <property type="term" value="P:NADP+ biosynthetic process"/>
    <property type="evidence" value="ECO:0007669"/>
    <property type="project" value="InterPro"/>
</dbReference>
<dbReference type="GO" id="GO:0003951">
    <property type="term" value="F:NAD+ kinase activity"/>
    <property type="evidence" value="ECO:0007669"/>
    <property type="project" value="InterPro"/>
</dbReference>
<dbReference type="Gene3D" id="2.60.200.30">
    <property type="entry name" value="Probable inorganic polyphosphate/atp-NAD kinase, domain 2"/>
    <property type="match status" value="1"/>
</dbReference>
<dbReference type="GO" id="GO:0019674">
    <property type="term" value="P:NAD+ metabolic process"/>
    <property type="evidence" value="ECO:0007669"/>
    <property type="project" value="InterPro"/>
</dbReference>
<evidence type="ECO:0000256" key="4">
    <source>
        <dbReference type="ARBA" id="ARBA00022777"/>
    </source>
</evidence>
<dbReference type="InterPro" id="IPR002504">
    <property type="entry name" value="NADK"/>
</dbReference>
<evidence type="ECO:0000256" key="6">
    <source>
        <dbReference type="ARBA" id="ARBA00022857"/>
    </source>
</evidence>
<keyword evidence="7" id="KW-0520">NAD</keyword>
<evidence type="ECO:0000313" key="8">
    <source>
        <dbReference type="EMBL" id="KAK6590137.1"/>
    </source>
</evidence>
<evidence type="ECO:0008006" key="10">
    <source>
        <dbReference type="Google" id="ProtNLM"/>
    </source>
</evidence>
<evidence type="ECO:0000256" key="2">
    <source>
        <dbReference type="ARBA" id="ARBA00022679"/>
    </source>
</evidence>
<sequence>MHYGEGFMYGDNTCRFSRTPQNILIVKRPRSLHVDILAVDIANNLTKKYNAVVYCEDDSIDDFKQIDENLDIRAVSEVRDHLGEVIDLAVSLGGDGTLLWLSHLFQTSVPPVISISMGSLGYMSLFHHSKANEIIERVMDQKTFAVSLRSRLTLYIQDDNGEITHKSCLNECVFERGDRHCLASIDVYCSGSYFTRVFADGLILATPSGSTAYSMSAGGSIVHPKVSGILFTPICPHTLSFRPLILPDSTELLIHIPESSRGGVQVALDGKRVAELKNGQFAIVRMCSYPLPLVICPQNIDSNYNQNEIGVFTRGDVGCEINDTMETRTDYYKDSRKTQDVLFVCPICRKCESCKCGIEDDNGMLELDEDNIVNLLDNHLNNHQFYRRDYWFDSLNHSLDWNSQRAAQIPLDMQETVPNKYSELQSSLRRSDNTHNIHNYSAMQINRKIAPSSTIGFLKKVRKMCKDESEYKHEFRTDIKNNITYLNFKTKCQDSSEMANNDGEIKIDGSQKNSEELINIGNNKMSVEFKSHMAKIKEGSSNIVNNDLFEVDLEYDTQRPSIVIEDKKNNPSKNSVDNVITNNKKIKVRNKMTPFFTPVKIPEVIILDRKI</sequence>